<organism evidence="1 2">
    <name type="scientific">Botryotinia fuckeliana (strain T4)</name>
    <name type="common">Noble rot fungus</name>
    <name type="synonym">Botrytis cinerea</name>
    <dbReference type="NCBI Taxonomy" id="999810"/>
    <lineage>
        <taxon>Eukaryota</taxon>
        <taxon>Fungi</taxon>
        <taxon>Dikarya</taxon>
        <taxon>Ascomycota</taxon>
        <taxon>Pezizomycotina</taxon>
        <taxon>Leotiomycetes</taxon>
        <taxon>Helotiales</taxon>
        <taxon>Sclerotiniaceae</taxon>
        <taxon>Botrytis</taxon>
    </lineage>
</organism>
<dbReference type="AlphaFoldDB" id="G2YUI8"/>
<protein>
    <submittedName>
        <fullName evidence="1">Uncharacterized protein</fullName>
    </submittedName>
</protein>
<evidence type="ECO:0000313" key="1">
    <source>
        <dbReference type="EMBL" id="CCD55286.1"/>
    </source>
</evidence>
<dbReference type="Proteomes" id="UP000008177">
    <property type="component" value="Unplaced contigs"/>
</dbReference>
<accession>G2YUI8</accession>
<dbReference type="HOGENOM" id="CLU_2978892_0_0_1"/>
<dbReference type="EMBL" id="FQ790354">
    <property type="protein sequence ID" value="CCD55286.1"/>
    <property type="molecule type" value="Genomic_DNA"/>
</dbReference>
<proteinExistence type="predicted"/>
<dbReference type="InParanoid" id="G2YUI8"/>
<sequence length="58" mass="6573">MCLCRHQKISLASHRPHPIAYRTNNPEPRDCACAYDCDVAYPSIHLSICPSMLCRSIL</sequence>
<gene>
    <name evidence="1" type="ORF">BofuT4_uP156820.1</name>
</gene>
<reference evidence="2" key="1">
    <citation type="journal article" date="2011" name="PLoS Genet.">
        <title>Genomic analysis of the necrotrophic fungal pathogens Sclerotinia sclerotiorum and Botrytis cinerea.</title>
        <authorList>
            <person name="Amselem J."/>
            <person name="Cuomo C.A."/>
            <person name="van Kan J.A."/>
            <person name="Viaud M."/>
            <person name="Benito E.P."/>
            <person name="Couloux A."/>
            <person name="Coutinho P.M."/>
            <person name="de Vries R.P."/>
            <person name="Dyer P.S."/>
            <person name="Fillinger S."/>
            <person name="Fournier E."/>
            <person name="Gout L."/>
            <person name="Hahn M."/>
            <person name="Kohn L."/>
            <person name="Lapalu N."/>
            <person name="Plummer K.M."/>
            <person name="Pradier J.M."/>
            <person name="Quevillon E."/>
            <person name="Sharon A."/>
            <person name="Simon A."/>
            <person name="ten Have A."/>
            <person name="Tudzynski B."/>
            <person name="Tudzynski P."/>
            <person name="Wincker P."/>
            <person name="Andrew M."/>
            <person name="Anthouard V."/>
            <person name="Beever R.E."/>
            <person name="Beffa R."/>
            <person name="Benoit I."/>
            <person name="Bouzid O."/>
            <person name="Brault B."/>
            <person name="Chen Z."/>
            <person name="Choquer M."/>
            <person name="Collemare J."/>
            <person name="Cotton P."/>
            <person name="Danchin E.G."/>
            <person name="Da Silva C."/>
            <person name="Gautier A."/>
            <person name="Giraud C."/>
            <person name="Giraud T."/>
            <person name="Gonzalez C."/>
            <person name="Grossetete S."/>
            <person name="Guldener U."/>
            <person name="Henrissat B."/>
            <person name="Howlett B.J."/>
            <person name="Kodira C."/>
            <person name="Kretschmer M."/>
            <person name="Lappartient A."/>
            <person name="Leroch M."/>
            <person name="Levis C."/>
            <person name="Mauceli E."/>
            <person name="Neuveglise C."/>
            <person name="Oeser B."/>
            <person name="Pearson M."/>
            <person name="Poulain J."/>
            <person name="Poussereau N."/>
            <person name="Quesneville H."/>
            <person name="Rascle C."/>
            <person name="Schumacher J."/>
            <person name="Segurens B."/>
            <person name="Sexton A."/>
            <person name="Silva E."/>
            <person name="Sirven C."/>
            <person name="Soanes D.M."/>
            <person name="Talbot N.J."/>
            <person name="Templeton M."/>
            <person name="Yandava C."/>
            <person name="Yarden O."/>
            <person name="Zeng Q."/>
            <person name="Rollins J.A."/>
            <person name="Lebrun M.H."/>
            <person name="Dickman M."/>
        </authorList>
    </citation>
    <scope>NUCLEOTIDE SEQUENCE [LARGE SCALE GENOMIC DNA]</scope>
    <source>
        <strain evidence="2">T4</strain>
    </source>
</reference>
<evidence type="ECO:0000313" key="2">
    <source>
        <dbReference type="Proteomes" id="UP000008177"/>
    </source>
</evidence>
<name>G2YUI8_BOTF4</name>